<keyword evidence="4" id="KW-0804">Transcription</keyword>
<dbReference type="InterPro" id="IPR002100">
    <property type="entry name" value="TF_MADSbox"/>
</dbReference>
<evidence type="ECO:0000256" key="4">
    <source>
        <dbReference type="ARBA" id="ARBA00023163"/>
    </source>
</evidence>
<dbReference type="GO" id="GO:0005634">
    <property type="term" value="C:nucleus"/>
    <property type="evidence" value="ECO:0007669"/>
    <property type="project" value="UniProtKB-SubCell"/>
</dbReference>
<gene>
    <name evidence="8" type="ORF">D0Y65_000496</name>
</gene>
<keyword evidence="3" id="KW-0238">DNA-binding</keyword>
<evidence type="ECO:0000259" key="7">
    <source>
        <dbReference type="PROSITE" id="PS50066"/>
    </source>
</evidence>
<dbReference type="EMBL" id="QZWG01000001">
    <property type="protein sequence ID" value="RZC28542.1"/>
    <property type="molecule type" value="Genomic_DNA"/>
</dbReference>
<dbReference type="Proteomes" id="UP000289340">
    <property type="component" value="Chromosome 1"/>
</dbReference>
<evidence type="ECO:0000256" key="6">
    <source>
        <dbReference type="SAM" id="Phobius"/>
    </source>
</evidence>
<dbReference type="Pfam" id="PF00319">
    <property type="entry name" value="SRF-TF"/>
    <property type="match status" value="1"/>
</dbReference>
<dbReference type="PRINTS" id="PR00404">
    <property type="entry name" value="MADSDOMAIN"/>
</dbReference>
<evidence type="ECO:0000313" key="8">
    <source>
        <dbReference type="EMBL" id="RZC28542.1"/>
    </source>
</evidence>
<evidence type="ECO:0000256" key="3">
    <source>
        <dbReference type="ARBA" id="ARBA00023125"/>
    </source>
</evidence>
<dbReference type="CDD" id="cd00120">
    <property type="entry name" value="MADS"/>
    <property type="match status" value="1"/>
</dbReference>
<keyword evidence="9" id="KW-1185">Reference proteome</keyword>
<comment type="subcellular location">
    <subcellularLocation>
        <location evidence="1">Nucleus</location>
    </subcellularLocation>
</comment>
<feature type="transmembrane region" description="Helical" evidence="6">
    <location>
        <begin position="32"/>
        <end position="50"/>
    </location>
</feature>
<dbReference type="SMART" id="SM00432">
    <property type="entry name" value="MADS"/>
    <property type="match status" value="1"/>
</dbReference>
<sequence>MGRVKLKIKRMENTNGLLATYAKRKNRIMKKAAELAILCGVYIILLMFSPSGKPSLCRGKHKYFCNLESLEVLKKTFKKLDHDVNIQDFFGYEDLGLMRSSLATHIYEIRKRLRYWTDLGTSNSVEQLGQMENSLKESLNQIRSHKENIQKQEFASLQCNNQFNEMHVPFRMDVQQHLQPLSWITNGDNQNLVLSEDSNLLLHDGAKRDIYVICVVSKQALMHITYKAGTAQGTSLSSHSLRLYTSLSVKASSLINFLNNHYYFSNTEDDVNIKEAMEDLNYIPKQLFWKCIGIPKIYLGITYSRI</sequence>
<proteinExistence type="predicted"/>
<keyword evidence="6" id="KW-1133">Transmembrane helix</keyword>
<evidence type="ECO:0000256" key="5">
    <source>
        <dbReference type="ARBA" id="ARBA00023242"/>
    </source>
</evidence>
<keyword evidence="2" id="KW-0805">Transcription regulation</keyword>
<dbReference type="GO" id="GO:0046983">
    <property type="term" value="F:protein dimerization activity"/>
    <property type="evidence" value="ECO:0007669"/>
    <property type="project" value="InterPro"/>
</dbReference>
<accession>A0A445LYY6</accession>
<dbReference type="GO" id="GO:0003677">
    <property type="term" value="F:DNA binding"/>
    <property type="evidence" value="ECO:0007669"/>
    <property type="project" value="UniProtKB-KW"/>
</dbReference>
<dbReference type="InterPro" id="IPR050142">
    <property type="entry name" value="MADS-box/MEF2_TF"/>
</dbReference>
<dbReference type="InterPro" id="IPR036879">
    <property type="entry name" value="TF_MADSbox_sf"/>
</dbReference>
<keyword evidence="5" id="KW-0539">Nucleus</keyword>
<dbReference type="PROSITE" id="PS50066">
    <property type="entry name" value="MADS_BOX_2"/>
    <property type="match status" value="1"/>
</dbReference>
<protein>
    <submittedName>
        <fullName evidence="8">Agamous-like MADS-box protein AGL30</fullName>
    </submittedName>
</protein>
<dbReference type="PANTHER" id="PTHR48019">
    <property type="entry name" value="SERUM RESPONSE FACTOR HOMOLOG"/>
    <property type="match status" value="1"/>
</dbReference>
<dbReference type="SUPFAM" id="SSF55455">
    <property type="entry name" value="SRF-like"/>
    <property type="match status" value="1"/>
</dbReference>
<evidence type="ECO:0000256" key="2">
    <source>
        <dbReference type="ARBA" id="ARBA00023015"/>
    </source>
</evidence>
<organism evidence="8 9">
    <name type="scientific">Glycine soja</name>
    <name type="common">Wild soybean</name>
    <dbReference type="NCBI Taxonomy" id="3848"/>
    <lineage>
        <taxon>Eukaryota</taxon>
        <taxon>Viridiplantae</taxon>
        <taxon>Streptophyta</taxon>
        <taxon>Embryophyta</taxon>
        <taxon>Tracheophyta</taxon>
        <taxon>Spermatophyta</taxon>
        <taxon>Magnoliopsida</taxon>
        <taxon>eudicotyledons</taxon>
        <taxon>Gunneridae</taxon>
        <taxon>Pentapetalae</taxon>
        <taxon>rosids</taxon>
        <taxon>fabids</taxon>
        <taxon>Fabales</taxon>
        <taxon>Fabaceae</taxon>
        <taxon>Papilionoideae</taxon>
        <taxon>50 kb inversion clade</taxon>
        <taxon>NPAAA clade</taxon>
        <taxon>indigoferoid/millettioid clade</taxon>
        <taxon>Phaseoleae</taxon>
        <taxon>Glycine</taxon>
        <taxon>Glycine subgen. Soja</taxon>
    </lineage>
</organism>
<feature type="domain" description="MADS-box" evidence="7">
    <location>
        <begin position="1"/>
        <end position="53"/>
    </location>
</feature>
<dbReference type="AlphaFoldDB" id="A0A445LYY6"/>
<evidence type="ECO:0000313" key="9">
    <source>
        <dbReference type="Proteomes" id="UP000289340"/>
    </source>
</evidence>
<evidence type="ECO:0000256" key="1">
    <source>
        <dbReference type="ARBA" id="ARBA00004123"/>
    </source>
</evidence>
<reference evidence="8 9" key="1">
    <citation type="submission" date="2018-09" db="EMBL/GenBank/DDBJ databases">
        <title>A high-quality reference genome of wild soybean provides a powerful tool to mine soybean genomes.</title>
        <authorList>
            <person name="Xie M."/>
            <person name="Chung C.Y.L."/>
            <person name="Li M.-W."/>
            <person name="Wong F.-L."/>
            <person name="Chan T.-F."/>
            <person name="Lam H.-M."/>
        </authorList>
    </citation>
    <scope>NUCLEOTIDE SEQUENCE [LARGE SCALE GENOMIC DNA]</scope>
    <source>
        <strain evidence="9">cv. W05</strain>
        <tissue evidence="8">Hypocotyl of etiolated seedlings</tissue>
    </source>
</reference>
<comment type="caution">
    <text evidence="8">The sequence shown here is derived from an EMBL/GenBank/DDBJ whole genome shotgun (WGS) entry which is preliminary data.</text>
</comment>
<keyword evidence="6" id="KW-0812">Transmembrane</keyword>
<name>A0A445LYY6_GLYSO</name>
<keyword evidence="6" id="KW-0472">Membrane</keyword>
<dbReference type="Gene3D" id="3.40.1810.10">
    <property type="entry name" value="Transcription factor, MADS-box"/>
    <property type="match status" value="1"/>
</dbReference>